<dbReference type="KEGG" id="sedi:EBB79_08965"/>
<dbReference type="AlphaFoldDB" id="A0A3T0N8R9"/>
<dbReference type="Gene3D" id="1.10.10.10">
    <property type="entry name" value="Winged helix-like DNA-binding domain superfamily/Winged helix DNA-binding domain"/>
    <property type="match status" value="1"/>
</dbReference>
<dbReference type="InterPro" id="IPR030392">
    <property type="entry name" value="S74_ICA"/>
</dbReference>
<dbReference type="OrthoDB" id="564699at2"/>
<dbReference type="PROSITE" id="PS51688">
    <property type="entry name" value="ICA"/>
    <property type="match status" value="1"/>
</dbReference>
<feature type="domain" description="Peptidase S74" evidence="1">
    <location>
        <begin position="11"/>
        <end position="76"/>
    </location>
</feature>
<protein>
    <submittedName>
        <fullName evidence="2">Tail fiber domain-containing protein</fullName>
    </submittedName>
</protein>
<evidence type="ECO:0000259" key="1">
    <source>
        <dbReference type="PROSITE" id="PS51688"/>
    </source>
</evidence>
<reference evidence="2 3" key="1">
    <citation type="submission" date="2018-10" db="EMBL/GenBank/DDBJ databases">
        <title>Parasedimentitalea marina sp. nov., a psychrophilic bacterium isolated from deep seawater of the New Britain Trench.</title>
        <authorList>
            <person name="Cao J."/>
        </authorList>
    </citation>
    <scope>NUCLEOTIDE SEQUENCE [LARGE SCALE GENOMIC DNA]</scope>
    <source>
        <strain evidence="2 3">W43</strain>
    </source>
</reference>
<evidence type="ECO:0000313" key="2">
    <source>
        <dbReference type="EMBL" id="AZV80389.1"/>
    </source>
</evidence>
<accession>A0A3T0N8R9</accession>
<sequence>MYSTNTAIQSSDADLKHSIRVLNDAEKRVAASLKTSNRIYQWIDAVEAKGEDKARLHCVFIAQDIQAGLFQRFGHP</sequence>
<evidence type="ECO:0000313" key="3">
    <source>
        <dbReference type="Proteomes" id="UP000283063"/>
    </source>
</evidence>
<dbReference type="Pfam" id="PF13884">
    <property type="entry name" value="Peptidase_S74"/>
    <property type="match status" value="1"/>
</dbReference>
<name>A0A3T0N8R9_9RHOB</name>
<proteinExistence type="predicted"/>
<keyword evidence="3" id="KW-1185">Reference proteome</keyword>
<dbReference type="Proteomes" id="UP000283063">
    <property type="component" value="Chromosome"/>
</dbReference>
<gene>
    <name evidence="2" type="ORF">EBB79_08965</name>
</gene>
<dbReference type="EMBL" id="CP033219">
    <property type="protein sequence ID" value="AZV80389.1"/>
    <property type="molecule type" value="Genomic_DNA"/>
</dbReference>
<dbReference type="InterPro" id="IPR036388">
    <property type="entry name" value="WH-like_DNA-bd_sf"/>
</dbReference>
<organism evidence="2 3">
    <name type="scientific">Parasedimentitalea marina</name>
    <dbReference type="NCBI Taxonomy" id="2483033"/>
    <lineage>
        <taxon>Bacteria</taxon>
        <taxon>Pseudomonadati</taxon>
        <taxon>Pseudomonadota</taxon>
        <taxon>Alphaproteobacteria</taxon>
        <taxon>Rhodobacterales</taxon>
        <taxon>Paracoccaceae</taxon>
        <taxon>Parasedimentitalea</taxon>
    </lineage>
</organism>